<protein>
    <submittedName>
        <fullName evidence="1">DUF4603 domain-containing protein</fullName>
    </submittedName>
</protein>
<name>A0A9D1YA39_9FIRM</name>
<organism evidence="1 2">
    <name type="scientific">Candidatus Flavonifractor merdigallinarum</name>
    <dbReference type="NCBI Taxonomy" id="2838589"/>
    <lineage>
        <taxon>Bacteria</taxon>
        <taxon>Bacillati</taxon>
        <taxon>Bacillota</taxon>
        <taxon>Clostridia</taxon>
        <taxon>Eubacteriales</taxon>
        <taxon>Oscillospiraceae</taxon>
        <taxon>Flavonifractor</taxon>
    </lineage>
</organism>
<accession>A0A9D1YA39</accession>
<reference evidence="1" key="2">
    <citation type="submission" date="2021-04" db="EMBL/GenBank/DDBJ databases">
        <authorList>
            <person name="Gilroy R."/>
        </authorList>
    </citation>
    <scope>NUCLEOTIDE SEQUENCE</scope>
    <source>
        <strain evidence="1">ChiBcec16_6824</strain>
    </source>
</reference>
<proteinExistence type="predicted"/>
<reference evidence="1" key="1">
    <citation type="journal article" date="2021" name="PeerJ">
        <title>Extensive microbial diversity within the chicken gut microbiome revealed by metagenomics and culture.</title>
        <authorList>
            <person name="Gilroy R."/>
            <person name="Ravi A."/>
            <person name="Getino M."/>
            <person name="Pursley I."/>
            <person name="Horton D.L."/>
            <person name="Alikhan N.F."/>
            <person name="Baker D."/>
            <person name="Gharbi K."/>
            <person name="Hall N."/>
            <person name="Watson M."/>
            <person name="Adriaenssens E.M."/>
            <person name="Foster-Nyarko E."/>
            <person name="Jarju S."/>
            <person name="Secka A."/>
            <person name="Antonio M."/>
            <person name="Oren A."/>
            <person name="Chaudhuri R.R."/>
            <person name="La Ragione R."/>
            <person name="Hildebrand F."/>
            <person name="Pallen M.J."/>
        </authorList>
    </citation>
    <scope>NUCLEOTIDE SEQUENCE</scope>
    <source>
        <strain evidence="1">ChiBcec16_6824</strain>
    </source>
</reference>
<dbReference type="EMBL" id="DXDX01000170">
    <property type="protein sequence ID" value="HIY22063.1"/>
    <property type="molecule type" value="Genomic_DNA"/>
</dbReference>
<comment type="caution">
    <text evidence="1">The sequence shown here is derived from an EMBL/GenBank/DDBJ whole genome shotgun (WGS) entry which is preliminary data.</text>
</comment>
<evidence type="ECO:0000313" key="1">
    <source>
        <dbReference type="EMBL" id="HIY22063.1"/>
    </source>
</evidence>
<dbReference type="AlphaFoldDB" id="A0A9D1YA39"/>
<gene>
    <name evidence="1" type="ORF">H9841_09210</name>
</gene>
<dbReference type="Proteomes" id="UP000823868">
    <property type="component" value="Unassembled WGS sequence"/>
</dbReference>
<evidence type="ECO:0000313" key="2">
    <source>
        <dbReference type="Proteomes" id="UP000823868"/>
    </source>
</evidence>
<sequence length="182" mass="20242">MKFRLWESTCVVQGGDYNLPTGEWDGVQAVSVTFAAGQIPPDWPELPDGEGNWAQLPPQEQERLAGVLKTAIQAGAVKEIALYLDPWEEDAFLCGEFREGWAALLYTLLDECNATPYRPECPSGEEAAPVEIGGQTPVPRMCALEDLGQAADILLWFLRTGTLYPHIQWAVHSDNLPWETLW</sequence>